<feature type="compositionally biased region" description="Polar residues" evidence="1">
    <location>
        <begin position="13"/>
        <end position="31"/>
    </location>
</feature>
<feature type="compositionally biased region" description="Pro residues" evidence="1">
    <location>
        <begin position="126"/>
        <end position="148"/>
    </location>
</feature>
<feature type="region of interest" description="Disordered" evidence="1">
    <location>
        <begin position="443"/>
        <end position="512"/>
    </location>
</feature>
<feature type="compositionally biased region" description="Low complexity" evidence="1">
    <location>
        <begin position="271"/>
        <end position="295"/>
    </location>
</feature>
<organism evidence="2 3">
    <name type="scientific">Mycena chlorophos</name>
    <name type="common">Agaric fungus</name>
    <name type="synonym">Agaricus chlorophos</name>
    <dbReference type="NCBI Taxonomy" id="658473"/>
    <lineage>
        <taxon>Eukaryota</taxon>
        <taxon>Fungi</taxon>
        <taxon>Dikarya</taxon>
        <taxon>Basidiomycota</taxon>
        <taxon>Agaricomycotina</taxon>
        <taxon>Agaricomycetes</taxon>
        <taxon>Agaricomycetidae</taxon>
        <taxon>Agaricales</taxon>
        <taxon>Marasmiineae</taxon>
        <taxon>Mycenaceae</taxon>
        <taxon>Mycena</taxon>
    </lineage>
</organism>
<proteinExistence type="predicted"/>
<dbReference type="Proteomes" id="UP000613580">
    <property type="component" value="Unassembled WGS sequence"/>
</dbReference>
<feature type="compositionally biased region" description="Basic and acidic residues" evidence="1">
    <location>
        <begin position="456"/>
        <end position="466"/>
    </location>
</feature>
<feature type="compositionally biased region" description="Acidic residues" evidence="1">
    <location>
        <begin position="222"/>
        <end position="238"/>
    </location>
</feature>
<dbReference type="EMBL" id="JACAZE010000012">
    <property type="protein sequence ID" value="KAF7302676.1"/>
    <property type="molecule type" value="Genomic_DNA"/>
</dbReference>
<accession>A0A8H6SNL7</accession>
<feature type="compositionally biased region" description="Low complexity" evidence="1">
    <location>
        <begin position="109"/>
        <end position="125"/>
    </location>
</feature>
<feature type="compositionally biased region" description="Pro residues" evidence="1">
    <location>
        <begin position="258"/>
        <end position="270"/>
    </location>
</feature>
<keyword evidence="3" id="KW-1185">Reference proteome</keyword>
<evidence type="ECO:0000313" key="2">
    <source>
        <dbReference type="EMBL" id="KAF7302676.1"/>
    </source>
</evidence>
<sequence length="512" mass="54965">MASGSKGAAAPSLSPNPSGATVQRRISTTEVISAFIRSKTISRKSKSNRAQIVWPPPSWKLEDTVNHGMGASATDAPRNSERAAEHEESEHDSELEADNKDEHEEEALPEPQELAQQIGDLIETLPPIPEEPSPAEVPPVDPNGPPLSPAVANNPQLVKLLASERAMGGSVSRNRESVWSKLEKLKERHGDLSGARSDKKEGGERDREDGGVMMYAPLEPTPDSEVEIADSEMLEYFDEAPPMTTDESKSKPTEEKANPPPSPTPAPAPAPAAQTPNAQPKAPATAPGTKPATPGVKPSPSRVQVKPRKPGQRVHWVPSRTKMSLQVMWWGYRLYLPPAVMKKLDDTHLSAAKRGAMVMAALKYMLARVPVMVLPPEVRPAVMLLKRLSPYLAYIGVFVSWSWHAIQERDKGYGCVLTATWLMPVALLPSTLHLKDYLRPGEVLPPRKAGSGADEGAPKDKKDGAEAPKVGSPDAKAGPSTAKPPNAKPMTGTQSKATPAPAKGKGKVVANK</sequence>
<evidence type="ECO:0000313" key="3">
    <source>
        <dbReference type="Proteomes" id="UP000613580"/>
    </source>
</evidence>
<reference evidence="2" key="1">
    <citation type="submission" date="2020-05" db="EMBL/GenBank/DDBJ databases">
        <title>Mycena genomes resolve the evolution of fungal bioluminescence.</title>
        <authorList>
            <person name="Tsai I.J."/>
        </authorList>
    </citation>
    <scope>NUCLEOTIDE SEQUENCE</scope>
    <source>
        <strain evidence="2">110903Hualien_Pintung</strain>
    </source>
</reference>
<evidence type="ECO:0000256" key="1">
    <source>
        <dbReference type="SAM" id="MobiDB-lite"/>
    </source>
</evidence>
<protein>
    <submittedName>
        <fullName evidence="2">Uncharacterized protein</fullName>
    </submittedName>
</protein>
<gene>
    <name evidence="2" type="ORF">HMN09_00902200</name>
</gene>
<feature type="region of interest" description="Disordered" evidence="1">
    <location>
        <begin position="1"/>
        <end position="152"/>
    </location>
</feature>
<feature type="region of interest" description="Disordered" evidence="1">
    <location>
        <begin position="164"/>
        <end position="314"/>
    </location>
</feature>
<name>A0A8H6SNL7_MYCCL</name>
<dbReference type="OrthoDB" id="3247214at2759"/>
<feature type="compositionally biased region" description="Basic and acidic residues" evidence="1">
    <location>
        <begin position="78"/>
        <end position="102"/>
    </location>
</feature>
<feature type="compositionally biased region" description="Basic and acidic residues" evidence="1">
    <location>
        <begin position="246"/>
        <end position="257"/>
    </location>
</feature>
<feature type="compositionally biased region" description="Basic and acidic residues" evidence="1">
    <location>
        <begin position="173"/>
        <end position="210"/>
    </location>
</feature>
<dbReference type="AlphaFoldDB" id="A0A8H6SNL7"/>
<comment type="caution">
    <text evidence="2">The sequence shown here is derived from an EMBL/GenBank/DDBJ whole genome shotgun (WGS) entry which is preliminary data.</text>
</comment>